<protein>
    <submittedName>
        <fullName evidence="1">Phage derived protein Gp49-like</fullName>
    </submittedName>
</protein>
<dbReference type="RefSeq" id="WP_240600113.1">
    <property type="nucleotide sequence ID" value="NZ_NPZB01000001.1"/>
</dbReference>
<accession>A0A2K1Q2W4</accession>
<evidence type="ECO:0000313" key="1">
    <source>
        <dbReference type="EMBL" id="PNS09297.1"/>
    </source>
</evidence>
<reference evidence="1 2" key="1">
    <citation type="submission" date="2017-08" db="EMBL/GenBank/DDBJ databases">
        <title>Lysobacter sylvestris genome.</title>
        <authorList>
            <person name="Zhang D.-C."/>
            <person name="Albuquerque L."/>
            <person name="Franca L."/>
            <person name="Froufe H.J.C."/>
            <person name="Barroso C."/>
            <person name="Egas C."/>
            <person name="Da Costa M."/>
            <person name="Margesin R."/>
        </authorList>
    </citation>
    <scope>NUCLEOTIDE SEQUENCE [LARGE SCALE GENOMIC DNA]</scope>
    <source>
        <strain evidence="1 2">AM20-91</strain>
    </source>
</reference>
<evidence type="ECO:0000313" key="2">
    <source>
        <dbReference type="Proteomes" id="UP000236220"/>
    </source>
</evidence>
<comment type="caution">
    <text evidence="1">The sequence shown here is derived from an EMBL/GenBank/DDBJ whole genome shotgun (WGS) entry which is preliminary data.</text>
</comment>
<keyword evidence="2" id="KW-1185">Reference proteome</keyword>
<dbReference type="EMBL" id="NPZB01000001">
    <property type="protein sequence ID" value="PNS09297.1"/>
    <property type="molecule type" value="Genomic_DNA"/>
</dbReference>
<name>A0A2K1Q2W4_9GAMM</name>
<dbReference type="Pfam" id="PF05973">
    <property type="entry name" value="Gp49"/>
    <property type="match status" value="1"/>
</dbReference>
<gene>
    <name evidence="1" type="ORF">Lysil_0926</name>
</gene>
<dbReference type="AlphaFoldDB" id="A0A2K1Q2W4"/>
<dbReference type="InterPro" id="IPR009241">
    <property type="entry name" value="HigB-like"/>
</dbReference>
<organism evidence="1 2">
    <name type="scientific">Solilutibacter silvestris</name>
    <dbReference type="NCBI Taxonomy" id="1645665"/>
    <lineage>
        <taxon>Bacteria</taxon>
        <taxon>Pseudomonadati</taxon>
        <taxon>Pseudomonadota</taxon>
        <taxon>Gammaproteobacteria</taxon>
        <taxon>Lysobacterales</taxon>
        <taxon>Lysobacteraceae</taxon>
        <taxon>Solilutibacter</taxon>
    </lineage>
</organism>
<proteinExistence type="predicted"/>
<sequence length="144" mass="16214">MVQVYGEFRISRWLGDSTSATLDKPIFNNKNDIMPPWSFSYYSARVERGVAGWPSSVRADYLRILDMMARYGPNLGLPHTRAMGGGLFEIRAKGREGIGRALFCTVVGKRIVILHCFIKKTEQTPKQELGVAMARQKEVLKHGP</sequence>
<dbReference type="Proteomes" id="UP000236220">
    <property type="component" value="Unassembled WGS sequence"/>
</dbReference>